<dbReference type="GO" id="GO:0070628">
    <property type="term" value="F:proteasome binding"/>
    <property type="evidence" value="ECO:0007669"/>
    <property type="project" value="TreeGrafter"/>
</dbReference>
<evidence type="ECO:0000256" key="3">
    <source>
        <dbReference type="ARBA" id="ARBA00022670"/>
    </source>
</evidence>
<keyword evidence="6" id="KW-0788">Thiol protease</keyword>
<dbReference type="EC" id="3.4.19.12" evidence="2"/>
<dbReference type="CDD" id="cd02666">
    <property type="entry name" value="Peptidase_C19J"/>
    <property type="match status" value="1"/>
</dbReference>
<dbReference type="AlphaFoldDB" id="A0A9W9J8U2"/>
<dbReference type="PANTHER" id="PTHR43982">
    <property type="entry name" value="UBIQUITIN CARBOXYL-TERMINAL HYDROLASE"/>
    <property type="match status" value="1"/>
</dbReference>
<dbReference type="InterPro" id="IPR038765">
    <property type="entry name" value="Papain-like_cys_pep_sf"/>
</dbReference>
<keyword evidence="4" id="KW-0833">Ubl conjugation pathway</keyword>
<dbReference type="InterPro" id="IPR028889">
    <property type="entry name" value="USP"/>
</dbReference>
<dbReference type="FunFam" id="3.90.70.10:FF:000122">
    <property type="entry name" value="Ubiquitin carboxyl-terminal hydrolase 2"/>
    <property type="match status" value="1"/>
</dbReference>
<name>A0A9W9J8U2_9EURO</name>
<feature type="compositionally biased region" description="Basic and acidic residues" evidence="7">
    <location>
        <begin position="1268"/>
        <end position="1277"/>
    </location>
</feature>
<keyword evidence="3" id="KW-0645">Protease</keyword>
<dbReference type="InterPro" id="IPR044635">
    <property type="entry name" value="UBP14-like"/>
</dbReference>
<evidence type="ECO:0000256" key="5">
    <source>
        <dbReference type="ARBA" id="ARBA00022801"/>
    </source>
</evidence>
<evidence type="ECO:0000256" key="7">
    <source>
        <dbReference type="SAM" id="MobiDB-lite"/>
    </source>
</evidence>
<dbReference type="GeneID" id="83183752"/>
<evidence type="ECO:0000256" key="2">
    <source>
        <dbReference type="ARBA" id="ARBA00012759"/>
    </source>
</evidence>
<dbReference type="PANTHER" id="PTHR43982:SF6">
    <property type="entry name" value="UBIQUITIN CARBOXYL-TERMINAL HYDROLASE 2-RELATED"/>
    <property type="match status" value="1"/>
</dbReference>
<dbReference type="EMBL" id="JAPQKR010000016">
    <property type="protein sequence ID" value="KAJ5190410.1"/>
    <property type="molecule type" value="Genomic_DNA"/>
</dbReference>
<evidence type="ECO:0000259" key="8">
    <source>
        <dbReference type="PROSITE" id="PS50235"/>
    </source>
</evidence>
<reference evidence="9" key="1">
    <citation type="submission" date="2022-12" db="EMBL/GenBank/DDBJ databases">
        <authorList>
            <person name="Petersen C."/>
        </authorList>
    </citation>
    <scope>NUCLEOTIDE SEQUENCE</scope>
    <source>
        <strain evidence="9">IBT 15544</strain>
    </source>
</reference>
<dbReference type="Proteomes" id="UP001150904">
    <property type="component" value="Unassembled WGS sequence"/>
</dbReference>
<proteinExistence type="predicted"/>
<dbReference type="Pfam" id="PF00443">
    <property type="entry name" value="UCH"/>
    <property type="match status" value="1"/>
</dbReference>
<accession>A0A9W9J8U2</accession>
<dbReference type="InterPro" id="IPR001394">
    <property type="entry name" value="Peptidase_C19_UCH"/>
</dbReference>
<comment type="catalytic activity">
    <reaction evidence="1">
        <text>Thiol-dependent hydrolysis of ester, thioester, amide, peptide and isopeptide bonds formed by the C-terminal Gly of ubiquitin (a 76-residue protein attached to proteins as an intracellular targeting signal).</text>
        <dbReference type="EC" id="3.4.19.12"/>
    </reaction>
</comment>
<feature type="region of interest" description="Disordered" evidence="7">
    <location>
        <begin position="1217"/>
        <end position="1277"/>
    </location>
</feature>
<dbReference type="Gene3D" id="3.90.70.10">
    <property type="entry name" value="Cysteine proteinases"/>
    <property type="match status" value="2"/>
</dbReference>
<keyword evidence="5" id="KW-0378">Hydrolase</keyword>
<evidence type="ECO:0000256" key="4">
    <source>
        <dbReference type="ARBA" id="ARBA00022786"/>
    </source>
</evidence>
<organism evidence="9 10">
    <name type="scientific">Penicillium cinerascens</name>
    <dbReference type="NCBI Taxonomy" id="70096"/>
    <lineage>
        <taxon>Eukaryota</taxon>
        <taxon>Fungi</taxon>
        <taxon>Dikarya</taxon>
        <taxon>Ascomycota</taxon>
        <taxon>Pezizomycotina</taxon>
        <taxon>Eurotiomycetes</taxon>
        <taxon>Eurotiomycetidae</taxon>
        <taxon>Eurotiales</taxon>
        <taxon>Aspergillaceae</taxon>
        <taxon>Penicillium</taxon>
    </lineage>
</organism>
<comment type="caution">
    <text evidence="9">The sequence shown here is derived from an EMBL/GenBank/DDBJ whole genome shotgun (WGS) entry which is preliminary data.</text>
</comment>
<dbReference type="SUPFAM" id="SSF54001">
    <property type="entry name" value="Cysteine proteinases"/>
    <property type="match status" value="1"/>
</dbReference>
<dbReference type="PROSITE" id="PS50235">
    <property type="entry name" value="USP_3"/>
    <property type="match status" value="1"/>
</dbReference>
<evidence type="ECO:0000313" key="9">
    <source>
        <dbReference type="EMBL" id="KAJ5190410.1"/>
    </source>
</evidence>
<reference evidence="9" key="2">
    <citation type="journal article" date="2023" name="IMA Fungus">
        <title>Comparative genomic study of the Penicillium genus elucidates a diverse pangenome and 15 lateral gene transfer events.</title>
        <authorList>
            <person name="Petersen C."/>
            <person name="Sorensen T."/>
            <person name="Nielsen M.R."/>
            <person name="Sondergaard T.E."/>
            <person name="Sorensen J.L."/>
            <person name="Fitzpatrick D.A."/>
            <person name="Frisvad J.C."/>
            <person name="Nielsen K.L."/>
        </authorList>
    </citation>
    <scope>NUCLEOTIDE SEQUENCE</scope>
    <source>
        <strain evidence="9">IBT 15544</strain>
    </source>
</reference>
<evidence type="ECO:0000256" key="6">
    <source>
        <dbReference type="ARBA" id="ARBA00022807"/>
    </source>
</evidence>
<gene>
    <name evidence="9" type="ORF">N7498_009395</name>
</gene>
<dbReference type="InterPro" id="IPR025305">
    <property type="entry name" value="UCH_repeat_domain"/>
</dbReference>
<dbReference type="RefSeq" id="XP_058303350.1">
    <property type="nucleotide sequence ID" value="XM_058456451.1"/>
</dbReference>
<dbReference type="InterPro" id="IPR018200">
    <property type="entry name" value="USP_CS"/>
</dbReference>
<dbReference type="PROSITE" id="PS00972">
    <property type="entry name" value="USP_1"/>
    <property type="match status" value="1"/>
</dbReference>
<keyword evidence="10" id="KW-1185">Reference proteome</keyword>
<dbReference type="GO" id="GO:0016579">
    <property type="term" value="P:protein deubiquitination"/>
    <property type="evidence" value="ECO:0007669"/>
    <property type="project" value="InterPro"/>
</dbReference>
<dbReference type="OrthoDB" id="2420415at2759"/>
<evidence type="ECO:0000256" key="1">
    <source>
        <dbReference type="ARBA" id="ARBA00000707"/>
    </source>
</evidence>
<dbReference type="GO" id="GO:0004843">
    <property type="term" value="F:cysteine-type deubiquitinase activity"/>
    <property type="evidence" value="ECO:0007669"/>
    <property type="project" value="UniProtKB-EC"/>
</dbReference>
<feature type="region of interest" description="Disordered" evidence="7">
    <location>
        <begin position="747"/>
        <end position="868"/>
    </location>
</feature>
<dbReference type="GO" id="GO:0043161">
    <property type="term" value="P:proteasome-mediated ubiquitin-dependent protein catabolic process"/>
    <property type="evidence" value="ECO:0007669"/>
    <property type="project" value="InterPro"/>
</dbReference>
<protein>
    <recommendedName>
        <fullName evidence="2">ubiquitinyl hydrolase 1</fullName>
        <ecNumber evidence="2">3.4.19.12</ecNumber>
    </recommendedName>
</protein>
<dbReference type="PROSITE" id="PS00973">
    <property type="entry name" value="USP_2"/>
    <property type="match status" value="1"/>
</dbReference>
<feature type="compositionally biased region" description="Polar residues" evidence="7">
    <location>
        <begin position="781"/>
        <end position="793"/>
    </location>
</feature>
<evidence type="ECO:0000313" key="10">
    <source>
        <dbReference type="Proteomes" id="UP001150904"/>
    </source>
</evidence>
<sequence length="1277" mass="143671">MAYPQKAGKTAPRLAEDIRLYDPAHPPGTGRNLLSEVPPVFQGRHDGPRDWISSDACQHKYLVKANQTFLAQEEQKRRPGASSKVSAICSRCRCHLQVVVTHNSGGNAFPQQIKEGHIHHLVYRSGRQQGTSSVEVTEQGQMVETYHYQCSHLSCTAMVSLRILSPLINPQFTYLLTDPETIRQRAEEAIAAEPERLEGMAKPLPINILDNLRLYLSNSLHNSKLSKAISANNKRFMISFGVDGLPCQQLLEFLGFTYRGDQSWLPPQPDPKADTPYQDALCVFLDDVIHELLTLIDQRPLSERKGFQYPRLPPTASDSILQALESMDCRYHHIICKEVKLTLEKIRKHPAPRSLKWPTPRLYYEDLGAVEDMDTSLIIDAYHRQVSSDPSSAPHYLECLKSIGMLRGGQDWETIDQAVQTAYAEGKYTANDVEAAYKYFHLTWEDSTITEENIIGKYYAYLGSISQGDQVLEAARHLWRIGHSRGSERIMAVSEDRVGTAEQAEVFLGVDANTPDDFIITMYTAKLNDNPACKDLADKAVKLIAEARGSIGLKHFLDTGETVEGDMDIGDAYRLLQIPDRTADADAIMAAYTICLDENAGQAETYHRALSIIAKEMDNVGLKNLAGISTEPDRDLSDWPVGLQNIGNTCYLNSLLQFYFSVLPFRDMVLDIEKHQMDLNDERSVVQKQVGSRKVAKKEVERSLKFLGELRNLFHDMISSPRSSVVPSQELARLTLIGPGGEAAIRRRSTIGRSSSLGEISGAPIMGPLRPPQRIAEEQSEQQASDVEQTATTNDVNVNDSHSDDTLVSENNESNQPGENEETVVLSPKTEEPEGGVALEPSNDTSPNPEPPNRPPPIPPRPVPEADRQKQLIEEVEIGAQQDVTEVINNVLFQSQCAIKPIRVAADGEQVDQIKDLFYGQTRSYISTENGTRSKEERWCDIKVDVAGGSRDIYAAIDGAFDAQKISVENTEAEQFGSITRLPPILQIQVQRVQFDPVKKSSFKSTHHLDLLETIYMDRYMDTSKPEIVNRRRQCWEWKSALKSLEARKAELLRKQEDDGLSMSQLFTNAKEALEDFEEVTAEDQMQTDSQLSSELDLLSERANSELQAIAQEAQDTQAMISNQFVEYQNLPYRLYAVFVHHGSVSFGHYWIYIYDFRKDIWRKYNDEYVTEVKNLDEIFKNTDNSNPPTPYFLVYINERMKDRLVDPVCRDIVQPMPDAPIAENPTEVPAAMEEDVRTTPPASEDVNMDPPSYDEAAGAKDVPQTTMDEKRPEAPW</sequence>
<feature type="compositionally biased region" description="Pro residues" evidence="7">
    <location>
        <begin position="848"/>
        <end position="863"/>
    </location>
</feature>
<feature type="domain" description="USP" evidence="8">
    <location>
        <begin position="641"/>
        <end position="1199"/>
    </location>
</feature>
<dbReference type="Pfam" id="PF13446">
    <property type="entry name" value="RPT"/>
    <property type="match status" value="4"/>
</dbReference>
<dbReference type="GO" id="GO:0061136">
    <property type="term" value="P:regulation of proteasomal protein catabolic process"/>
    <property type="evidence" value="ECO:0007669"/>
    <property type="project" value="TreeGrafter"/>
</dbReference>
<feature type="compositionally biased region" description="Polar residues" evidence="7">
    <location>
        <begin position="806"/>
        <end position="818"/>
    </location>
</feature>